<protein>
    <submittedName>
        <fullName evidence="6">AKAP6 protein</fullName>
    </submittedName>
</protein>
<feature type="region of interest" description="Disordered" evidence="5">
    <location>
        <begin position="26"/>
        <end position="52"/>
    </location>
</feature>
<evidence type="ECO:0000256" key="5">
    <source>
        <dbReference type="SAM" id="MobiDB-lite"/>
    </source>
</evidence>
<dbReference type="Proteomes" id="UP001166093">
    <property type="component" value="Unassembled WGS sequence"/>
</dbReference>
<feature type="compositionally biased region" description="Polar residues" evidence="5">
    <location>
        <begin position="364"/>
        <end position="388"/>
    </location>
</feature>
<keyword evidence="4" id="KW-0472">Membrane</keyword>
<evidence type="ECO:0000256" key="2">
    <source>
        <dbReference type="ARBA" id="ARBA00022553"/>
    </source>
</evidence>
<proteinExistence type="predicted"/>
<dbReference type="Gene3D" id="1.20.58.60">
    <property type="match status" value="1"/>
</dbReference>
<evidence type="ECO:0000256" key="3">
    <source>
        <dbReference type="ARBA" id="ARBA00022737"/>
    </source>
</evidence>
<feature type="compositionally biased region" description="Basic and acidic residues" evidence="5">
    <location>
        <begin position="35"/>
        <end position="50"/>
    </location>
</feature>
<sequence length="780" mass="88008">MSIAVSPMATDQASPMILSMTPVVEPRGQGVEEEGQVKEADSGQRYEKPPPLHTGADWKVVLHLPQIETWLRVTTERVRDLTHSVQQDAENKHVDVHLVQLKDICEDISDHVEQIHALLETEFSLKLLSYSVNIIVDIHTVQLLWHQLRVSVLVLKERVLQGLQDSNGNFTRQTDILQAFSEDKNEARLDSLTEVDDSGQLTIKCSQDYFSLDCGITAFELSDYSPSEDLPTELDAMTPSRIKSKTHEAFPNSQHHSHCENSISKRPIRDCFNYNEVSPTQPSLPKKAMYLEGMSRDDIESVLSRIHPSSLLIQAEMSRSTPSLLDPADRSKFCLELTSVYPNRLKLTVQSSSETDRPSDLEDQSSYGESRYAPSTESPHCCNEISSSAHKDRAVNSYEVRGQSLIAEDDQSNLPGSPMHSNQKDSNAGSPESALTSLVPLLPKDKHERSPNQSNGNSKMVEPWYGSDEYLALPAQLKKTEMLAQKLENLAKVLPEKHMEETIQDIDDWELSEVNSDFEAFAPFHPNRRYEKAFGTRMVSPTSSSDIAPSLDESIESGPLSDLLSEDELPIQEPRTESCVKEKVQKGWVGPASCDADDPNLSKQALIQQLLEDIHHQDNYEAVWEKIEGFVSKLDEFICWLHEALEATENWTPPMAETDSLKLYLETHLSFKLNVDSHCSLKEAVVEEGRQLLELIVSHKSGLKDMLQMILSQWQELQRQIKRQHSWILLALEIIKEEILASDVSQEDEHGTGSPKVNGLKFLLFPLYFPAWFELVQSPP</sequence>
<reference evidence="6" key="1">
    <citation type="journal article" date="2021" name="Cell">
        <title>Tracing the genetic footprints of vertebrate landing in non-teleost ray-finned fishes.</title>
        <authorList>
            <person name="Bi X."/>
            <person name="Wang K."/>
            <person name="Yang L."/>
            <person name="Pan H."/>
            <person name="Jiang H."/>
            <person name="Wei Q."/>
            <person name="Fang M."/>
            <person name="Yu H."/>
            <person name="Zhu C."/>
            <person name="Cai Y."/>
            <person name="He Y."/>
            <person name="Gan X."/>
            <person name="Zeng H."/>
            <person name="Yu D."/>
            <person name="Zhu Y."/>
            <person name="Jiang H."/>
            <person name="Qiu Q."/>
            <person name="Yang H."/>
            <person name="Zhang Y.E."/>
            <person name="Wang W."/>
            <person name="Zhu M."/>
            <person name="He S."/>
            <person name="Zhang G."/>
        </authorList>
    </citation>
    <scope>NUCLEOTIDE SEQUENCE</scope>
    <source>
        <strain evidence="6">Pddl_001</strain>
    </source>
</reference>
<keyword evidence="7" id="KW-1185">Reference proteome</keyword>
<feature type="region of interest" description="Disordered" evidence="5">
    <location>
        <begin position="349"/>
        <end position="394"/>
    </location>
</feature>
<feature type="region of interest" description="Disordered" evidence="5">
    <location>
        <begin position="407"/>
        <end position="462"/>
    </location>
</feature>
<dbReference type="PANTHER" id="PTHR14514">
    <property type="entry name" value="PKA ANCHORING PROTEIN"/>
    <property type="match status" value="1"/>
</dbReference>
<evidence type="ECO:0000256" key="1">
    <source>
        <dbReference type="ARBA" id="ARBA00004308"/>
    </source>
</evidence>
<feature type="non-terminal residue" evidence="6">
    <location>
        <position position="780"/>
    </location>
</feature>
<evidence type="ECO:0000313" key="7">
    <source>
        <dbReference type="Proteomes" id="UP001166093"/>
    </source>
</evidence>
<comment type="caution">
    <text evidence="6">The sequence shown here is derived from an EMBL/GenBank/DDBJ whole genome shotgun (WGS) entry which is preliminary data.</text>
</comment>
<accession>A0ABS2XUM6</accession>
<comment type="subcellular location">
    <subcellularLocation>
        <location evidence="1">Endomembrane system</location>
    </subcellularLocation>
</comment>
<keyword evidence="3" id="KW-0677">Repeat</keyword>
<feature type="non-terminal residue" evidence="6">
    <location>
        <position position="1"/>
    </location>
</feature>
<keyword evidence="2" id="KW-0597">Phosphoprotein</keyword>
<feature type="compositionally biased region" description="Polar residues" evidence="5">
    <location>
        <begin position="412"/>
        <end position="436"/>
    </location>
</feature>
<dbReference type="EMBL" id="JAAWVQ010076670">
    <property type="protein sequence ID" value="MBN3278079.1"/>
    <property type="molecule type" value="Genomic_DNA"/>
</dbReference>
<evidence type="ECO:0000256" key="4">
    <source>
        <dbReference type="ARBA" id="ARBA00023136"/>
    </source>
</evidence>
<dbReference type="PANTHER" id="PTHR14514:SF2">
    <property type="entry name" value="A-KINASE ANCHOR PROTEIN 6"/>
    <property type="match status" value="1"/>
</dbReference>
<name>A0ABS2XUM6_POLSP</name>
<evidence type="ECO:0000313" key="6">
    <source>
        <dbReference type="EMBL" id="MBN3278079.1"/>
    </source>
</evidence>
<dbReference type="SUPFAM" id="SSF46966">
    <property type="entry name" value="Spectrin repeat"/>
    <property type="match status" value="1"/>
</dbReference>
<organism evidence="6 7">
    <name type="scientific">Polyodon spathula</name>
    <name type="common">North American paddlefish</name>
    <name type="synonym">Squalus spathula</name>
    <dbReference type="NCBI Taxonomy" id="7913"/>
    <lineage>
        <taxon>Eukaryota</taxon>
        <taxon>Metazoa</taxon>
        <taxon>Chordata</taxon>
        <taxon>Craniata</taxon>
        <taxon>Vertebrata</taxon>
        <taxon>Euteleostomi</taxon>
        <taxon>Actinopterygii</taxon>
        <taxon>Chondrostei</taxon>
        <taxon>Acipenseriformes</taxon>
        <taxon>Polyodontidae</taxon>
        <taxon>Polyodon</taxon>
    </lineage>
</organism>
<gene>
    <name evidence="6" type="primary">Akap6_0</name>
    <name evidence="6" type="ORF">GTO93_0005212</name>
</gene>